<organism evidence="2 3">
    <name type="scientific">Pseudomonas fluvialis</name>
    <dbReference type="NCBI Taxonomy" id="1793966"/>
    <lineage>
        <taxon>Bacteria</taxon>
        <taxon>Pseudomonadati</taxon>
        <taxon>Pseudomonadota</taxon>
        <taxon>Gammaproteobacteria</taxon>
        <taxon>Pseudomonadales</taxon>
        <taxon>Pseudomonadaceae</taxon>
        <taxon>Pseudomonas</taxon>
    </lineage>
</organism>
<dbReference type="AlphaFoldDB" id="A0A7X0EV83"/>
<proteinExistence type="predicted"/>
<feature type="signal peptide" evidence="1">
    <location>
        <begin position="1"/>
        <end position="18"/>
    </location>
</feature>
<accession>A0A7X0EV83</accession>
<comment type="caution">
    <text evidence="2">The sequence shown here is derived from an EMBL/GenBank/DDBJ whole genome shotgun (WGS) entry which is preliminary data.</text>
</comment>
<gene>
    <name evidence="2" type="ORF">HNP49_003167</name>
</gene>
<evidence type="ECO:0000256" key="1">
    <source>
        <dbReference type="SAM" id="SignalP"/>
    </source>
</evidence>
<reference evidence="2 3" key="1">
    <citation type="submission" date="2020-08" db="EMBL/GenBank/DDBJ databases">
        <title>Functional genomics of gut bacteria from endangered species of beetles.</title>
        <authorList>
            <person name="Carlos-Shanley C."/>
        </authorList>
    </citation>
    <scope>NUCLEOTIDE SEQUENCE [LARGE SCALE GENOMIC DNA]</scope>
    <source>
        <strain evidence="2 3">S00202</strain>
    </source>
</reference>
<dbReference type="EMBL" id="JACHLL010000006">
    <property type="protein sequence ID" value="MBB6342979.1"/>
    <property type="molecule type" value="Genomic_DNA"/>
</dbReference>
<protein>
    <submittedName>
        <fullName evidence="2">Uncharacterized protein</fullName>
    </submittedName>
</protein>
<name>A0A7X0EV83_9PSED</name>
<dbReference type="Proteomes" id="UP000557193">
    <property type="component" value="Unassembled WGS sequence"/>
</dbReference>
<keyword evidence="1" id="KW-0732">Signal</keyword>
<dbReference type="RefSeq" id="WP_184684861.1">
    <property type="nucleotide sequence ID" value="NZ_JACHLL010000006.1"/>
</dbReference>
<evidence type="ECO:0000313" key="3">
    <source>
        <dbReference type="Proteomes" id="UP000557193"/>
    </source>
</evidence>
<keyword evidence="3" id="KW-1185">Reference proteome</keyword>
<evidence type="ECO:0000313" key="2">
    <source>
        <dbReference type="EMBL" id="MBB6342979.1"/>
    </source>
</evidence>
<sequence>MRAALTLIILLLSFPAFSEQENSKHFVFIGKKINLETVPPKDGEISLDSQFLATYEILEPYRGTYKGNRIEFTAYDHYGTPQFSLYEHVLLYVEMHNGQYFHSKYQFSPLYKDKSGKWAGTYASYDYEHSYNKNMPIKPVKIEFNEPIFHDISDIAKDRIAKAFPAPYYRVEGKKAIAVYGNYVDELFRLKQSGVLKARGDFQ</sequence>
<feature type="chain" id="PRO_5031290194" evidence="1">
    <location>
        <begin position="19"/>
        <end position="203"/>
    </location>
</feature>